<feature type="region of interest" description="Disordered" evidence="1">
    <location>
        <begin position="176"/>
        <end position="195"/>
    </location>
</feature>
<evidence type="ECO:0000313" key="3">
    <source>
        <dbReference type="EMBL" id="KAK1444664.1"/>
    </source>
</evidence>
<feature type="compositionally biased region" description="Low complexity" evidence="1">
    <location>
        <begin position="117"/>
        <end position="126"/>
    </location>
</feature>
<dbReference type="GO" id="GO:0005829">
    <property type="term" value="C:cytosol"/>
    <property type="evidence" value="ECO:0007669"/>
    <property type="project" value="TreeGrafter"/>
</dbReference>
<evidence type="ECO:0000259" key="2">
    <source>
        <dbReference type="PROSITE" id="PS50030"/>
    </source>
</evidence>
<dbReference type="Pfam" id="PF23195">
    <property type="entry name" value="UBQLN1"/>
    <property type="match status" value="1"/>
</dbReference>
<dbReference type="EMBL" id="JAVEPI010000001">
    <property type="protein sequence ID" value="KAK1444664.1"/>
    <property type="molecule type" value="Genomic_DNA"/>
</dbReference>
<feature type="domain" description="UBA" evidence="2">
    <location>
        <begin position="397"/>
        <end position="441"/>
    </location>
</feature>
<dbReference type="Proteomes" id="UP001230268">
    <property type="component" value="Unassembled WGS sequence"/>
</dbReference>
<feature type="region of interest" description="Disordered" evidence="1">
    <location>
        <begin position="267"/>
        <end position="310"/>
    </location>
</feature>
<dbReference type="AlphaFoldDB" id="A0AAD8PG36"/>
<feature type="region of interest" description="Disordered" evidence="1">
    <location>
        <begin position="72"/>
        <end position="139"/>
    </location>
</feature>
<gene>
    <name evidence="3" type="ORF">BgAZ_105700</name>
</gene>
<evidence type="ECO:0000256" key="1">
    <source>
        <dbReference type="SAM" id="MobiDB-lite"/>
    </source>
</evidence>
<feature type="compositionally biased region" description="Polar residues" evidence="1">
    <location>
        <begin position="267"/>
        <end position="281"/>
    </location>
</feature>
<proteinExistence type="predicted"/>
<dbReference type="InterPro" id="IPR015940">
    <property type="entry name" value="UBA"/>
</dbReference>
<dbReference type="PANTHER" id="PTHR10677:SF3">
    <property type="entry name" value="FI07626P-RELATED"/>
    <property type="match status" value="1"/>
</dbReference>
<evidence type="ECO:0000313" key="4">
    <source>
        <dbReference type="Proteomes" id="UP001230268"/>
    </source>
</evidence>
<feature type="compositionally biased region" description="Polar residues" evidence="1">
    <location>
        <begin position="301"/>
        <end position="310"/>
    </location>
</feature>
<dbReference type="GO" id="GO:0031593">
    <property type="term" value="F:polyubiquitin modification-dependent protein binding"/>
    <property type="evidence" value="ECO:0007669"/>
    <property type="project" value="TreeGrafter"/>
</dbReference>
<dbReference type="Gene3D" id="1.10.8.10">
    <property type="entry name" value="DNA helicase RuvA subunit, C-terminal domain"/>
    <property type="match status" value="1"/>
</dbReference>
<comment type="caution">
    <text evidence="3">The sequence shown here is derived from an EMBL/GenBank/DDBJ whole genome shotgun (WGS) entry which is preliminary data.</text>
</comment>
<organism evidence="3 4">
    <name type="scientific">Babesia gibsoni</name>
    <dbReference type="NCBI Taxonomy" id="33632"/>
    <lineage>
        <taxon>Eukaryota</taxon>
        <taxon>Sar</taxon>
        <taxon>Alveolata</taxon>
        <taxon>Apicomplexa</taxon>
        <taxon>Aconoidasida</taxon>
        <taxon>Piroplasmida</taxon>
        <taxon>Babesiidae</taxon>
        <taxon>Babesia</taxon>
    </lineage>
</organism>
<dbReference type="PANTHER" id="PTHR10677">
    <property type="entry name" value="UBIQUILIN"/>
    <property type="match status" value="1"/>
</dbReference>
<feature type="compositionally biased region" description="Basic and acidic residues" evidence="1">
    <location>
        <begin position="15"/>
        <end position="42"/>
    </location>
</feature>
<accession>A0AAD8PG36</accession>
<dbReference type="SUPFAM" id="SSF46934">
    <property type="entry name" value="UBA-like"/>
    <property type="match status" value="1"/>
</dbReference>
<dbReference type="GO" id="GO:0006511">
    <property type="term" value="P:ubiquitin-dependent protein catabolic process"/>
    <property type="evidence" value="ECO:0007669"/>
    <property type="project" value="TreeGrafter"/>
</dbReference>
<dbReference type="InterPro" id="IPR015496">
    <property type="entry name" value="Ubiquilin"/>
</dbReference>
<dbReference type="PROSITE" id="PS50030">
    <property type="entry name" value="UBA"/>
    <property type="match status" value="1"/>
</dbReference>
<protein>
    <recommendedName>
        <fullName evidence="2">UBA domain-containing protein</fullName>
    </recommendedName>
</protein>
<sequence>MVECTGNGTAGSHVLDSKDQVTQKKTKTADMDIQDMEAHRDYSQSTTEEDAIIHDRECDDLQDALDKDECVEASSKNAELDKHLQSSNPTTPFLGVESALPSEEASSAHREPEVTMSSSSSGNSASDVNKGIPSTAIPGMSTFDEMLSAVAGNIMKDMRPEPPNFLEELVGSLGSSAAYTPGETEEVKEERKRMTDTHRMLKELTSDSDLMRQVMRAAANPEMAKELARQADTAWRNIEAVPGGFRALCQMHRNIQQPLWQAVTNGGTRMSASSSRYRNTTPPKPTERLNVEPLPNPWASPSPSYGGNNGLNPTSLRSILQTPSQPRYSGMDSFGSFLRSPVGQSKPVSSIPNPFANLMNGNIPSHNSAVVQPNVVAAAGSGMNQDTSDGTSDDKLSANEKYKNELKELEAMGMSDRDRCLTALEASDGDLFQALDLLQSLDEMDPREQEKDI</sequence>
<dbReference type="InterPro" id="IPR009060">
    <property type="entry name" value="UBA-like_sf"/>
</dbReference>
<reference evidence="3" key="1">
    <citation type="submission" date="2023-08" db="EMBL/GenBank/DDBJ databases">
        <title>Draft sequence of the Babesia gibsoni genome.</title>
        <authorList>
            <person name="Yamagishi J.Y."/>
            <person name="Xuan X.X."/>
        </authorList>
    </citation>
    <scope>NUCLEOTIDE SEQUENCE</scope>
    <source>
        <strain evidence="3">Azabu</strain>
    </source>
</reference>
<keyword evidence="4" id="KW-1185">Reference proteome</keyword>
<feature type="region of interest" description="Disordered" evidence="1">
    <location>
        <begin position="1"/>
        <end position="52"/>
    </location>
</feature>
<name>A0AAD8PG36_BABGI</name>